<keyword evidence="5" id="KW-0862">Zinc</keyword>
<dbReference type="InterPro" id="IPR036866">
    <property type="entry name" value="RibonucZ/Hydroxyglut_hydro"/>
</dbReference>
<feature type="compositionally biased region" description="Basic and acidic residues" evidence="6">
    <location>
        <begin position="170"/>
        <end position="187"/>
    </location>
</feature>
<evidence type="ECO:0000256" key="6">
    <source>
        <dbReference type="SAM" id="MobiDB-lite"/>
    </source>
</evidence>
<dbReference type="GO" id="GO:0016787">
    <property type="term" value="F:hydrolase activity"/>
    <property type="evidence" value="ECO:0007669"/>
    <property type="project" value="UniProtKB-KW"/>
</dbReference>
<gene>
    <name evidence="8" type="ORF">BS50DRAFT_658315</name>
</gene>
<dbReference type="PANTHER" id="PTHR42978:SF2">
    <property type="entry name" value="102 KBASES UNSTABLE REGION: FROM 1 TO 119443"/>
    <property type="match status" value="1"/>
</dbReference>
<dbReference type="AlphaFoldDB" id="A0A2T2P453"/>
<evidence type="ECO:0000313" key="8">
    <source>
        <dbReference type="EMBL" id="PSN72403.1"/>
    </source>
</evidence>
<evidence type="ECO:0000256" key="3">
    <source>
        <dbReference type="ARBA" id="ARBA00022723"/>
    </source>
</evidence>
<evidence type="ECO:0000256" key="1">
    <source>
        <dbReference type="ARBA" id="ARBA00001947"/>
    </source>
</evidence>
<dbReference type="STRING" id="1448308.A0A2T2P453"/>
<dbReference type="CDD" id="cd07730">
    <property type="entry name" value="metallo-hydrolase-like_MBL-fold"/>
    <property type="match status" value="1"/>
</dbReference>
<accession>A0A2T2P453</accession>
<dbReference type="OrthoDB" id="10250730at2759"/>
<dbReference type="Proteomes" id="UP000240883">
    <property type="component" value="Unassembled WGS sequence"/>
</dbReference>
<comment type="cofactor">
    <cofactor evidence="1">
        <name>Zn(2+)</name>
        <dbReference type="ChEBI" id="CHEBI:29105"/>
    </cofactor>
</comment>
<evidence type="ECO:0000313" key="9">
    <source>
        <dbReference type="Proteomes" id="UP000240883"/>
    </source>
</evidence>
<keyword evidence="9" id="KW-1185">Reference proteome</keyword>
<dbReference type="Gene3D" id="3.60.15.10">
    <property type="entry name" value="Ribonuclease Z/Hydroxyacylglutathione hydrolase-like"/>
    <property type="match status" value="1"/>
</dbReference>
<dbReference type="InterPro" id="IPR051013">
    <property type="entry name" value="MBL_superfamily_lactonases"/>
</dbReference>
<reference evidence="8 9" key="1">
    <citation type="journal article" date="2018" name="Front. Microbiol.">
        <title>Genome-Wide Analysis of Corynespora cassiicola Leaf Fall Disease Putative Effectors.</title>
        <authorList>
            <person name="Lopez D."/>
            <person name="Ribeiro S."/>
            <person name="Label P."/>
            <person name="Fumanal B."/>
            <person name="Venisse J.S."/>
            <person name="Kohler A."/>
            <person name="de Oliveira R.R."/>
            <person name="Labutti K."/>
            <person name="Lipzen A."/>
            <person name="Lail K."/>
            <person name="Bauer D."/>
            <person name="Ohm R.A."/>
            <person name="Barry K.W."/>
            <person name="Spatafora J."/>
            <person name="Grigoriev I.V."/>
            <person name="Martin F.M."/>
            <person name="Pujade-Renaud V."/>
        </authorList>
    </citation>
    <scope>NUCLEOTIDE SEQUENCE [LARGE SCALE GENOMIC DNA]</scope>
    <source>
        <strain evidence="8 9">Philippines</strain>
    </source>
</reference>
<feature type="region of interest" description="Disordered" evidence="6">
    <location>
        <begin position="170"/>
        <end position="194"/>
    </location>
</feature>
<sequence>MPPPTDPVVLPSPLPSQTYITLSALEAGHLTLPSSLFITPSDPSERTTVPSLSFLLQHHAPGAPSPTYLIFDLGLKRDTTGYRPAQQSHIADRHPLVTSPDAADSLRAGGLQPGDISTVLLSHVHWDHIGTPADFANARFVVGSGTLHLLAHGGGPLYPAHLFRADELPPDRTVELPPARPEDEDRAAAPGQRTGHVWRPMGGFPAVVDFFGDASLYVVDAPGHLYGHVNLLVRTGPRRWVYLGGDCCHDPRILTGEKGIAMYDDGRGGVRSVHVDTQGAEETVARIRRLLGEGRVVQEYGEGVEVEIVVAHDKGWRERNGERFWPGCL</sequence>
<dbReference type="PANTHER" id="PTHR42978">
    <property type="entry name" value="QUORUM-QUENCHING LACTONASE YTNP-RELATED-RELATED"/>
    <property type="match status" value="1"/>
</dbReference>
<keyword evidence="4" id="KW-0378">Hydrolase</keyword>
<dbReference type="EMBL" id="KZ678130">
    <property type="protein sequence ID" value="PSN72403.1"/>
    <property type="molecule type" value="Genomic_DNA"/>
</dbReference>
<evidence type="ECO:0000256" key="5">
    <source>
        <dbReference type="ARBA" id="ARBA00022833"/>
    </source>
</evidence>
<dbReference type="GO" id="GO:0046872">
    <property type="term" value="F:metal ion binding"/>
    <property type="evidence" value="ECO:0007669"/>
    <property type="project" value="UniProtKB-KW"/>
</dbReference>
<dbReference type="InterPro" id="IPR001279">
    <property type="entry name" value="Metallo-B-lactamas"/>
</dbReference>
<evidence type="ECO:0000256" key="2">
    <source>
        <dbReference type="ARBA" id="ARBA00007749"/>
    </source>
</evidence>
<dbReference type="SUPFAM" id="SSF56281">
    <property type="entry name" value="Metallo-hydrolase/oxidoreductase"/>
    <property type="match status" value="1"/>
</dbReference>
<evidence type="ECO:0000259" key="7">
    <source>
        <dbReference type="Pfam" id="PF00753"/>
    </source>
</evidence>
<dbReference type="Pfam" id="PF00753">
    <property type="entry name" value="Lactamase_B"/>
    <property type="match status" value="1"/>
</dbReference>
<name>A0A2T2P453_CORCC</name>
<protein>
    <recommendedName>
        <fullName evidence="7">Metallo-beta-lactamase domain-containing protein</fullName>
    </recommendedName>
</protein>
<proteinExistence type="inferred from homology"/>
<feature type="domain" description="Metallo-beta-lactamase" evidence="7">
    <location>
        <begin position="99"/>
        <end position="203"/>
    </location>
</feature>
<comment type="similarity">
    <text evidence="2">Belongs to the metallo-beta-lactamase superfamily.</text>
</comment>
<evidence type="ECO:0000256" key="4">
    <source>
        <dbReference type="ARBA" id="ARBA00022801"/>
    </source>
</evidence>
<keyword evidence="3" id="KW-0479">Metal-binding</keyword>
<organism evidence="8 9">
    <name type="scientific">Corynespora cassiicola Philippines</name>
    <dbReference type="NCBI Taxonomy" id="1448308"/>
    <lineage>
        <taxon>Eukaryota</taxon>
        <taxon>Fungi</taxon>
        <taxon>Dikarya</taxon>
        <taxon>Ascomycota</taxon>
        <taxon>Pezizomycotina</taxon>
        <taxon>Dothideomycetes</taxon>
        <taxon>Pleosporomycetidae</taxon>
        <taxon>Pleosporales</taxon>
        <taxon>Corynesporascaceae</taxon>
        <taxon>Corynespora</taxon>
    </lineage>
</organism>